<gene>
    <name evidence="2" type="ORF">SAMN05444272_1427</name>
</gene>
<sequence>MQQPQRLSRPIQALAPMQAGQIRPLGMTPSVWQRHASPWSVYSRMATLPFLLAAIASHAWIGGAASAGLTLLVFVWLWINPRLFPAPRKRDSWAARATYGERIWINRAAVAIPQDEARVALSLSLVTGLGFAAAIYGAYEINPLLGISGMIVTYAAKLVFLNRMARLYDKMRDAHPLYRFWTAEPQNDNAAGKAGKSLQKSA</sequence>
<keyword evidence="1" id="KW-0812">Transmembrane</keyword>
<proteinExistence type="predicted"/>
<feature type="transmembrane region" description="Helical" evidence="1">
    <location>
        <begin position="119"/>
        <end position="139"/>
    </location>
</feature>
<evidence type="ECO:0000313" key="3">
    <source>
        <dbReference type="Proteomes" id="UP000186002"/>
    </source>
</evidence>
<dbReference type="Pfam" id="PF20358">
    <property type="entry name" value="DUF6653"/>
    <property type="match status" value="1"/>
</dbReference>
<dbReference type="AlphaFoldDB" id="A0A1M7EY57"/>
<protein>
    <submittedName>
        <fullName evidence="2">Uncharacterized protein</fullName>
    </submittedName>
</protein>
<dbReference type="Proteomes" id="UP000186002">
    <property type="component" value="Unassembled WGS sequence"/>
</dbReference>
<keyword evidence="3" id="KW-1185">Reference proteome</keyword>
<accession>A0A1M7EY57</accession>
<feature type="transmembrane region" description="Helical" evidence="1">
    <location>
        <begin position="145"/>
        <end position="162"/>
    </location>
</feature>
<name>A0A1M7EY57_9HYPH</name>
<evidence type="ECO:0000313" key="2">
    <source>
        <dbReference type="EMBL" id="SHL96616.1"/>
    </source>
</evidence>
<feature type="transmembrane region" description="Helical" evidence="1">
    <location>
        <begin position="50"/>
        <end position="79"/>
    </location>
</feature>
<dbReference type="RefSeq" id="WP_208980021.1">
    <property type="nucleotide sequence ID" value="NZ_FRBW01000002.1"/>
</dbReference>
<keyword evidence="1" id="KW-0472">Membrane</keyword>
<reference evidence="2 3" key="1">
    <citation type="submission" date="2016-11" db="EMBL/GenBank/DDBJ databases">
        <authorList>
            <person name="Jaros S."/>
            <person name="Januszkiewicz K."/>
            <person name="Wedrychowicz H."/>
        </authorList>
    </citation>
    <scope>NUCLEOTIDE SEQUENCE [LARGE SCALE GENOMIC DNA]</scope>
    <source>
        <strain evidence="2 3">DSM 22153</strain>
    </source>
</reference>
<dbReference type="EMBL" id="FRBW01000002">
    <property type="protein sequence ID" value="SHL96616.1"/>
    <property type="molecule type" value="Genomic_DNA"/>
</dbReference>
<organism evidence="2 3">
    <name type="scientific">Roseibium suaedae</name>
    <dbReference type="NCBI Taxonomy" id="735517"/>
    <lineage>
        <taxon>Bacteria</taxon>
        <taxon>Pseudomonadati</taxon>
        <taxon>Pseudomonadota</taxon>
        <taxon>Alphaproteobacteria</taxon>
        <taxon>Hyphomicrobiales</taxon>
        <taxon>Stappiaceae</taxon>
        <taxon>Roseibium</taxon>
    </lineage>
</organism>
<evidence type="ECO:0000256" key="1">
    <source>
        <dbReference type="SAM" id="Phobius"/>
    </source>
</evidence>
<dbReference type="STRING" id="735517.SAMN05444272_1427"/>
<dbReference type="InterPro" id="IPR046595">
    <property type="entry name" value="DUF6653"/>
</dbReference>
<keyword evidence="1" id="KW-1133">Transmembrane helix</keyword>